<keyword evidence="3" id="KW-0547">Nucleotide-binding</keyword>
<dbReference type="InParanoid" id="T1FYQ5"/>
<evidence type="ECO:0000256" key="2">
    <source>
        <dbReference type="ARBA" id="ARBA00022490"/>
    </source>
</evidence>
<dbReference type="InterPro" id="IPR001806">
    <property type="entry name" value="Small_GTPase"/>
</dbReference>
<dbReference type="AlphaFoldDB" id="T1FYQ5"/>
<dbReference type="PROSITE" id="PS51420">
    <property type="entry name" value="RHO"/>
    <property type="match status" value="1"/>
</dbReference>
<dbReference type="Proteomes" id="UP000015101">
    <property type="component" value="Unassembled WGS sequence"/>
</dbReference>
<dbReference type="GO" id="GO:0016192">
    <property type="term" value="P:vesicle-mediated transport"/>
    <property type="evidence" value="ECO:0000318"/>
    <property type="project" value="GO_Central"/>
</dbReference>
<dbReference type="InterPro" id="IPR050227">
    <property type="entry name" value="Rab"/>
</dbReference>
<dbReference type="STRING" id="6412.T1FYQ5"/>
<keyword evidence="8" id="KW-1185">Reference proteome</keyword>
<dbReference type="GeneID" id="20213953"/>
<dbReference type="EMBL" id="KB097143">
    <property type="protein sequence ID" value="ESN99134.1"/>
    <property type="molecule type" value="Genomic_DNA"/>
</dbReference>
<keyword evidence="2" id="KW-0963">Cytoplasm</keyword>
<name>T1FYQ5_HELRO</name>
<dbReference type="CTD" id="20213953"/>
<comment type="subcellular location">
    <subcellularLocation>
        <location evidence="1">Cytoplasm</location>
    </subcellularLocation>
</comment>
<dbReference type="OrthoDB" id="9989112at2759"/>
<dbReference type="PANTHER" id="PTHR47977">
    <property type="entry name" value="RAS-RELATED PROTEIN RAB"/>
    <property type="match status" value="1"/>
</dbReference>
<evidence type="ECO:0000256" key="3">
    <source>
        <dbReference type="ARBA" id="ARBA00022741"/>
    </source>
</evidence>
<keyword evidence="4" id="KW-0175">Coiled coil</keyword>
<dbReference type="PROSITE" id="PS51421">
    <property type="entry name" value="RAS"/>
    <property type="match status" value="1"/>
</dbReference>
<keyword evidence="5" id="KW-0342">GTP-binding</keyword>
<dbReference type="CDD" id="cd00154">
    <property type="entry name" value="Rab"/>
    <property type="match status" value="1"/>
</dbReference>
<dbReference type="FunFam" id="3.40.50.300:FF:001348">
    <property type="entry name" value="Ras and EF-hand domain-containing protein"/>
    <property type="match status" value="1"/>
</dbReference>
<dbReference type="SUPFAM" id="SSF52540">
    <property type="entry name" value="P-loop containing nucleoside triphosphate hydrolases"/>
    <property type="match status" value="1"/>
</dbReference>
<dbReference type="Pfam" id="PF00071">
    <property type="entry name" value="Ras"/>
    <property type="match status" value="1"/>
</dbReference>
<dbReference type="GO" id="GO:0005737">
    <property type="term" value="C:cytoplasm"/>
    <property type="evidence" value="ECO:0007669"/>
    <property type="project" value="UniProtKB-SubCell"/>
</dbReference>
<dbReference type="PROSITE" id="PS51419">
    <property type="entry name" value="RAB"/>
    <property type="match status" value="1"/>
</dbReference>
<evidence type="ECO:0000256" key="5">
    <source>
        <dbReference type="ARBA" id="ARBA00023134"/>
    </source>
</evidence>
<dbReference type="SMART" id="SM00173">
    <property type="entry name" value="RAS"/>
    <property type="match status" value="1"/>
</dbReference>
<proteinExistence type="predicted"/>
<organism evidence="7 8">
    <name type="scientific">Helobdella robusta</name>
    <name type="common">Californian leech</name>
    <dbReference type="NCBI Taxonomy" id="6412"/>
    <lineage>
        <taxon>Eukaryota</taxon>
        <taxon>Metazoa</taxon>
        <taxon>Spiralia</taxon>
        <taxon>Lophotrochozoa</taxon>
        <taxon>Annelida</taxon>
        <taxon>Clitellata</taxon>
        <taxon>Hirudinea</taxon>
        <taxon>Rhynchobdellida</taxon>
        <taxon>Glossiphoniidae</taxon>
        <taxon>Helobdella</taxon>
    </lineage>
</organism>
<dbReference type="SMART" id="SM00174">
    <property type="entry name" value="RHO"/>
    <property type="match status" value="1"/>
</dbReference>
<dbReference type="eggNOG" id="KOG0078">
    <property type="taxonomic scope" value="Eukaryota"/>
</dbReference>
<reference evidence="6 8" key="2">
    <citation type="journal article" date="2013" name="Nature">
        <title>Insights into bilaterian evolution from three spiralian genomes.</title>
        <authorList>
            <person name="Simakov O."/>
            <person name="Marletaz F."/>
            <person name="Cho S.J."/>
            <person name="Edsinger-Gonzales E."/>
            <person name="Havlak P."/>
            <person name="Hellsten U."/>
            <person name="Kuo D.H."/>
            <person name="Larsson T."/>
            <person name="Lv J."/>
            <person name="Arendt D."/>
            <person name="Savage R."/>
            <person name="Osoegawa K."/>
            <person name="de Jong P."/>
            <person name="Grimwood J."/>
            <person name="Chapman J.A."/>
            <person name="Shapiro H."/>
            <person name="Aerts A."/>
            <person name="Otillar R.P."/>
            <person name="Terry A.Y."/>
            <person name="Boore J.L."/>
            <person name="Grigoriev I.V."/>
            <person name="Lindberg D.R."/>
            <person name="Seaver E.C."/>
            <person name="Weisblat D.A."/>
            <person name="Putnam N.H."/>
            <person name="Rokhsar D.S."/>
        </authorList>
    </citation>
    <scope>NUCLEOTIDE SEQUENCE</scope>
</reference>
<reference evidence="7" key="3">
    <citation type="submission" date="2015-06" db="UniProtKB">
        <authorList>
            <consortium name="EnsemblMetazoa"/>
        </authorList>
    </citation>
    <scope>IDENTIFICATION</scope>
</reference>
<gene>
    <name evidence="7" type="primary">20213953</name>
    <name evidence="6" type="ORF">HELRODRAFT_66762</name>
</gene>
<reference evidence="8" key="1">
    <citation type="submission" date="2012-12" db="EMBL/GenBank/DDBJ databases">
        <authorList>
            <person name="Hellsten U."/>
            <person name="Grimwood J."/>
            <person name="Chapman J.A."/>
            <person name="Shapiro H."/>
            <person name="Aerts A."/>
            <person name="Otillar R.P."/>
            <person name="Terry A.Y."/>
            <person name="Boore J.L."/>
            <person name="Simakov O."/>
            <person name="Marletaz F."/>
            <person name="Cho S.-J."/>
            <person name="Edsinger-Gonzales E."/>
            <person name="Havlak P."/>
            <person name="Kuo D.-H."/>
            <person name="Larsson T."/>
            <person name="Lv J."/>
            <person name="Arendt D."/>
            <person name="Savage R."/>
            <person name="Osoegawa K."/>
            <person name="de Jong P."/>
            <person name="Lindberg D.R."/>
            <person name="Seaver E.C."/>
            <person name="Weisblat D.A."/>
            <person name="Putnam N.H."/>
            <person name="Grigoriev I.V."/>
            <person name="Rokhsar D.S."/>
        </authorList>
    </citation>
    <scope>NUCLEOTIDE SEQUENCE</scope>
</reference>
<evidence type="ECO:0008006" key="9">
    <source>
        <dbReference type="Google" id="ProtNLM"/>
    </source>
</evidence>
<evidence type="ECO:0000313" key="7">
    <source>
        <dbReference type="EnsemblMetazoa" id="HelroP66762"/>
    </source>
</evidence>
<dbReference type="GO" id="GO:0003924">
    <property type="term" value="F:GTPase activity"/>
    <property type="evidence" value="ECO:0000318"/>
    <property type="project" value="GO_Central"/>
</dbReference>
<sequence>DRVFKIVLAGDAAVGKSSFIMRLCKNKFVTNLNSTVGVDFQTKTLKVDGKIIALQLWDTAGQERFRSIAKSYFRRADGVLLLYDVTYEKSFLNVRDWIEIIKDGTQKYIPVMIVGNKCDLREDRRIKDVCLKYEDGHNLASNVDCLFVETSAKSGSNINEAIIELTRFAHHMLF</sequence>
<evidence type="ECO:0000313" key="8">
    <source>
        <dbReference type="Proteomes" id="UP000015101"/>
    </source>
</evidence>
<dbReference type="EMBL" id="AMQM01001121">
    <property type="status" value="NOT_ANNOTATED_CDS"/>
    <property type="molecule type" value="Genomic_DNA"/>
</dbReference>
<dbReference type="RefSeq" id="XP_009022467.1">
    <property type="nucleotide sequence ID" value="XM_009024219.1"/>
</dbReference>
<dbReference type="OMA" id="RMYKVVM"/>
<dbReference type="GO" id="GO:0005525">
    <property type="term" value="F:GTP binding"/>
    <property type="evidence" value="ECO:0000318"/>
    <property type="project" value="GO_Central"/>
</dbReference>
<accession>T1FYQ5</accession>
<dbReference type="PRINTS" id="PR00449">
    <property type="entry name" value="RASTRNSFRMNG"/>
</dbReference>
<dbReference type="NCBIfam" id="TIGR00231">
    <property type="entry name" value="small_GTP"/>
    <property type="match status" value="1"/>
</dbReference>
<evidence type="ECO:0000256" key="1">
    <source>
        <dbReference type="ARBA" id="ARBA00004496"/>
    </source>
</evidence>
<dbReference type="SMART" id="SM00175">
    <property type="entry name" value="RAB"/>
    <property type="match status" value="1"/>
</dbReference>
<evidence type="ECO:0000313" key="6">
    <source>
        <dbReference type="EMBL" id="ESN99134.1"/>
    </source>
</evidence>
<dbReference type="InterPro" id="IPR005225">
    <property type="entry name" value="Small_GTP-bd"/>
</dbReference>
<dbReference type="EnsemblMetazoa" id="HelroT66762">
    <property type="protein sequence ID" value="HelroP66762"/>
    <property type="gene ID" value="HelroG66762"/>
</dbReference>
<dbReference type="KEGG" id="hro:HELRODRAFT_66762"/>
<dbReference type="Gene3D" id="3.40.50.300">
    <property type="entry name" value="P-loop containing nucleotide triphosphate hydrolases"/>
    <property type="match status" value="1"/>
</dbReference>
<dbReference type="InterPro" id="IPR027417">
    <property type="entry name" value="P-loop_NTPase"/>
</dbReference>
<protein>
    <recommendedName>
        <fullName evidence="9">SOCS box domain-containing protein</fullName>
    </recommendedName>
</protein>
<evidence type="ECO:0000256" key="4">
    <source>
        <dbReference type="ARBA" id="ARBA00023054"/>
    </source>
</evidence>
<dbReference type="HOGENOM" id="CLU_041217_10_6_1"/>